<dbReference type="InterPro" id="IPR011659">
    <property type="entry name" value="WD40"/>
</dbReference>
<dbReference type="EMBL" id="JAERRB010000001">
    <property type="protein sequence ID" value="MBL0740160.1"/>
    <property type="molecule type" value="Genomic_DNA"/>
</dbReference>
<dbReference type="SUPFAM" id="SSF53474">
    <property type="entry name" value="alpha/beta-Hydrolases"/>
    <property type="match status" value="1"/>
</dbReference>
<dbReference type="PANTHER" id="PTHR42776">
    <property type="entry name" value="SERINE PEPTIDASE S9 FAMILY MEMBER"/>
    <property type="match status" value="1"/>
</dbReference>
<accession>A0ABS1KL25</accession>
<feature type="signal peptide" evidence="3">
    <location>
        <begin position="1"/>
        <end position="19"/>
    </location>
</feature>
<dbReference type="Pfam" id="PF00326">
    <property type="entry name" value="Peptidase_S9"/>
    <property type="match status" value="1"/>
</dbReference>
<organism evidence="5 6">
    <name type="scientific">Chryseolinea lacunae</name>
    <dbReference type="NCBI Taxonomy" id="2801331"/>
    <lineage>
        <taxon>Bacteria</taxon>
        <taxon>Pseudomonadati</taxon>
        <taxon>Bacteroidota</taxon>
        <taxon>Cytophagia</taxon>
        <taxon>Cytophagales</taxon>
        <taxon>Fulvivirgaceae</taxon>
        <taxon>Chryseolinea</taxon>
    </lineage>
</organism>
<name>A0ABS1KL25_9BACT</name>
<dbReference type="Gene3D" id="3.40.50.1820">
    <property type="entry name" value="alpha/beta hydrolase"/>
    <property type="match status" value="1"/>
</dbReference>
<dbReference type="InterPro" id="IPR011042">
    <property type="entry name" value="6-blade_b-propeller_TolB-like"/>
</dbReference>
<evidence type="ECO:0000313" key="5">
    <source>
        <dbReference type="EMBL" id="MBL0740160.1"/>
    </source>
</evidence>
<evidence type="ECO:0000313" key="6">
    <source>
        <dbReference type="Proteomes" id="UP000613030"/>
    </source>
</evidence>
<feature type="domain" description="Peptidase S9 prolyl oligopeptidase catalytic" evidence="4">
    <location>
        <begin position="513"/>
        <end position="721"/>
    </location>
</feature>
<proteinExistence type="predicted"/>
<dbReference type="Gene3D" id="2.120.10.30">
    <property type="entry name" value="TolB, C-terminal domain"/>
    <property type="match status" value="1"/>
</dbReference>
<dbReference type="Gene3D" id="2.120.10.60">
    <property type="entry name" value="Tricorn protease N-terminal domain"/>
    <property type="match status" value="1"/>
</dbReference>
<evidence type="ECO:0000256" key="1">
    <source>
        <dbReference type="ARBA" id="ARBA00022801"/>
    </source>
</evidence>
<evidence type="ECO:0000256" key="3">
    <source>
        <dbReference type="SAM" id="SignalP"/>
    </source>
</evidence>
<keyword evidence="2" id="KW-0720">Serine protease</keyword>
<dbReference type="Proteomes" id="UP000613030">
    <property type="component" value="Unassembled WGS sequence"/>
</dbReference>
<reference evidence="5 6" key="1">
    <citation type="submission" date="2021-01" db="EMBL/GenBank/DDBJ databases">
        <title>Chryseolinea sp. Jin1 Genome sequencing and assembly.</title>
        <authorList>
            <person name="Kim I."/>
        </authorList>
    </citation>
    <scope>NUCLEOTIDE SEQUENCE [LARGE SCALE GENOMIC DNA]</scope>
    <source>
        <strain evidence="5 6">Jin1</strain>
    </source>
</reference>
<keyword evidence="6" id="KW-1185">Reference proteome</keyword>
<dbReference type="PANTHER" id="PTHR42776:SF27">
    <property type="entry name" value="DIPEPTIDYL PEPTIDASE FAMILY MEMBER 6"/>
    <property type="match status" value="1"/>
</dbReference>
<dbReference type="RefSeq" id="WP_202007227.1">
    <property type="nucleotide sequence ID" value="NZ_JAERRB010000001.1"/>
</dbReference>
<gene>
    <name evidence="5" type="ORF">JI741_02965</name>
</gene>
<evidence type="ECO:0000256" key="2">
    <source>
        <dbReference type="ARBA" id="ARBA00022825"/>
    </source>
</evidence>
<dbReference type="SUPFAM" id="SSF82171">
    <property type="entry name" value="DPP6 N-terminal domain-like"/>
    <property type="match status" value="1"/>
</dbReference>
<protein>
    <submittedName>
        <fullName evidence="5">S9 family peptidase</fullName>
    </submittedName>
</protein>
<evidence type="ECO:0000259" key="4">
    <source>
        <dbReference type="Pfam" id="PF00326"/>
    </source>
</evidence>
<dbReference type="Pfam" id="PF07676">
    <property type="entry name" value="PD40"/>
    <property type="match status" value="3"/>
</dbReference>
<keyword evidence="2" id="KW-0645">Protease</keyword>
<dbReference type="InterPro" id="IPR001375">
    <property type="entry name" value="Peptidase_S9_cat"/>
</dbReference>
<dbReference type="InterPro" id="IPR029058">
    <property type="entry name" value="AB_hydrolase_fold"/>
</dbReference>
<keyword evidence="1" id="KW-0378">Hydrolase</keyword>
<keyword evidence="3" id="KW-0732">Signal</keyword>
<comment type="caution">
    <text evidence="5">The sequence shown here is derived from an EMBL/GenBank/DDBJ whole genome shotgun (WGS) entry which is preliminary data.</text>
</comment>
<feature type="chain" id="PRO_5047171453" evidence="3">
    <location>
        <begin position="20"/>
        <end position="734"/>
    </location>
</feature>
<sequence length="734" mass="81697">MRFICSVAFLLLTAFVAAAQEKPQPIVASDLMKIVTVSQLAASPDGRQVVAAVTRKASKTNNATGATEYYYNQHLYLLDPSGKKDPVQLTFGDRRDGQATWSPDGQSLAFVRVDGDAAQVWILPLTGGEAYAITKTKYGASRPLWSPDGKTILFASSIPFHAIEGQVPWTYDRPGRKQGDEPNWKLLKDDEKKNTRSSPDGSLTEVRAWLAKNATDKNPRVLTRLDLQDEQDLEAEEKFVHLFTVPAQAGSETKQLTTGYQNFNGADWSVDGKSIICSSVKLTSAPDYIRTSSLWKLDADGKNLTEFLKVEGQPITNPQYSPDGKSIAFILGTNDGFFGRQNDIGIVAATGGTPTNITKNFDRDVQGFEWSEDNKAVYFNAESEGDIPLYSLPAKGDATPVQLIVGDKGVTGFTVKSGKIIYGLTETSNPWEVYAFTLKDKTQVPITKFNTWVSRKQLIFPKEYWITRPDGMKVQYWVLEPVGRKEGVKYPTILNIHGGPTAMWGPSAFSMWHEFQLEAAWGYGVVFCNPRGSGGYGDAFKRGNFKNWGKDPAADILASLDDAMKQHSWIDKDQLVVEGGSYAGYMVAWLIGHDNRFKAANAQRGVYDLTTFMGEGNAWRLVPDYFGGYPWEPETKKLLDAESPLTYVDKINTPFLIIHGDQDLRTGVVQSEMLYKSLKIQGKPVEYIRYPKEGHELTRSGNPGRMMDHLLRVIEFFERYVRHPEPPAASTSTN</sequence>